<keyword evidence="2" id="KW-1185">Reference proteome</keyword>
<sequence length="451" mass="51858">MSSLFITNRGLTYHAGSAQAKIPCEIWSMIFVRCLPLQPPLAPGPRMGPRRRLAPLSLTAVCRQWRLVALDTSQLWRYLHINLCSTPMHWDDRTLMEFAVVWFARSGSHRPLVFSVNRVGRRDLLGSYAVPVVLLYFSSRLQHIHLFSDRPWILYPISAKPDAFPVLESTAFSSVPMPSINSVAAPRLRTMFIDRILQLDLAGWPALTYLNCGMANIHHLRLVFKNVPTLERFSVGILASNMWLPVPGTVLVHHNRLQQLILRSRSSVFPLSYFRFPKLRVLAIKDDLNYERELFGGFVQAAMPALRSLYLDFPAGYTAFLLLQKLPFLVELHVSNPDVLFTLNFFLELNGRNLFLGHLLPRLEQLTFRDCTVQLCSTWFRALANRSRDTAKTARLRCFRFFWPHVWIDNRLDDRTLDSVTALGRQGMKIFVGAVRENPDCAFFYRSEPLV</sequence>
<dbReference type="InterPro" id="IPR032675">
    <property type="entry name" value="LRR_dom_sf"/>
</dbReference>
<gene>
    <name evidence="1" type="ORF">MYCIT1_LOCUS13623</name>
</gene>
<evidence type="ECO:0000313" key="2">
    <source>
        <dbReference type="Proteomes" id="UP001295794"/>
    </source>
</evidence>
<protein>
    <recommendedName>
        <fullName evidence="3">F-box domain-containing protein</fullName>
    </recommendedName>
</protein>
<organism evidence="1 2">
    <name type="scientific">Mycena citricolor</name>
    <dbReference type="NCBI Taxonomy" id="2018698"/>
    <lineage>
        <taxon>Eukaryota</taxon>
        <taxon>Fungi</taxon>
        <taxon>Dikarya</taxon>
        <taxon>Basidiomycota</taxon>
        <taxon>Agaricomycotina</taxon>
        <taxon>Agaricomycetes</taxon>
        <taxon>Agaricomycetidae</taxon>
        <taxon>Agaricales</taxon>
        <taxon>Marasmiineae</taxon>
        <taxon>Mycenaceae</taxon>
        <taxon>Mycena</taxon>
    </lineage>
</organism>
<dbReference type="SUPFAM" id="SSF52058">
    <property type="entry name" value="L domain-like"/>
    <property type="match status" value="1"/>
</dbReference>
<dbReference type="Proteomes" id="UP001295794">
    <property type="component" value="Unassembled WGS sequence"/>
</dbReference>
<dbReference type="EMBL" id="CAVNYO010000151">
    <property type="protein sequence ID" value="CAK5269703.1"/>
    <property type="molecule type" value="Genomic_DNA"/>
</dbReference>
<dbReference type="Gene3D" id="3.80.10.10">
    <property type="entry name" value="Ribonuclease Inhibitor"/>
    <property type="match status" value="1"/>
</dbReference>
<evidence type="ECO:0000313" key="1">
    <source>
        <dbReference type="EMBL" id="CAK5269703.1"/>
    </source>
</evidence>
<name>A0AAD2H7I3_9AGAR</name>
<accession>A0AAD2H7I3</accession>
<reference evidence="1" key="1">
    <citation type="submission" date="2023-11" db="EMBL/GenBank/DDBJ databases">
        <authorList>
            <person name="De Vega J J."/>
            <person name="De Vega J J."/>
        </authorList>
    </citation>
    <scope>NUCLEOTIDE SEQUENCE</scope>
</reference>
<dbReference type="AlphaFoldDB" id="A0AAD2H7I3"/>
<proteinExistence type="predicted"/>
<comment type="caution">
    <text evidence="1">The sequence shown here is derived from an EMBL/GenBank/DDBJ whole genome shotgun (WGS) entry which is preliminary data.</text>
</comment>
<evidence type="ECO:0008006" key="3">
    <source>
        <dbReference type="Google" id="ProtNLM"/>
    </source>
</evidence>